<feature type="domain" description="Suppressor of fused-like" evidence="1">
    <location>
        <begin position="50"/>
        <end position="215"/>
    </location>
</feature>
<name>A0ABT4UHV4_9BACT</name>
<dbReference type="InterPro" id="IPR007768">
    <property type="entry name" value="Suppressor_of_fused"/>
</dbReference>
<dbReference type="InterPro" id="IPR020941">
    <property type="entry name" value="SUFU-like_domain"/>
</dbReference>
<reference evidence="2 3" key="1">
    <citation type="submission" date="2022-12" db="EMBL/GenBank/DDBJ databases">
        <title>Chitinophagaceae gen. sp. nov., a new member of the family Chitinophagaceae, isolated from soil in a chemical factory.</title>
        <authorList>
            <person name="Ke Z."/>
        </authorList>
    </citation>
    <scope>NUCLEOTIDE SEQUENCE [LARGE SCALE GENOMIC DNA]</scope>
    <source>
        <strain evidence="2 3">LY-5</strain>
    </source>
</reference>
<organism evidence="2 3">
    <name type="scientific">Polluticaenibacter yanchengensis</name>
    <dbReference type="NCBI Taxonomy" id="3014562"/>
    <lineage>
        <taxon>Bacteria</taxon>
        <taxon>Pseudomonadati</taxon>
        <taxon>Bacteroidota</taxon>
        <taxon>Chitinophagia</taxon>
        <taxon>Chitinophagales</taxon>
        <taxon>Chitinophagaceae</taxon>
        <taxon>Polluticaenibacter</taxon>
    </lineage>
</organism>
<gene>
    <name evidence="2" type="ORF">O3P16_05980</name>
</gene>
<accession>A0ABT4UHV4</accession>
<keyword evidence="3" id="KW-1185">Reference proteome</keyword>
<evidence type="ECO:0000259" key="1">
    <source>
        <dbReference type="Pfam" id="PF05076"/>
    </source>
</evidence>
<dbReference type="EMBL" id="JAQGEF010000005">
    <property type="protein sequence ID" value="MDA3614348.1"/>
    <property type="molecule type" value="Genomic_DNA"/>
</dbReference>
<dbReference type="PANTHER" id="PTHR10928">
    <property type="entry name" value="SUPPRESSOR OF FUSED"/>
    <property type="match status" value="1"/>
</dbReference>
<dbReference type="InterPro" id="IPR037181">
    <property type="entry name" value="SUFU_N"/>
</dbReference>
<evidence type="ECO:0000313" key="2">
    <source>
        <dbReference type="EMBL" id="MDA3614348.1"/>
    </source>
</evidence>
<evidence type="ECO:0000313" key="3">
    <source>
        <dbReference type="Proteomes" id="UP001210231"/>
    </source>
</evidence>
<dbReference type="Pfam" id="PF05076">
    <property type="entry name" value="SUFU"/>
    <property type="match status" value="1"/>
</dbReference>
<dbReference type="SUPFAM" id="SSF103359">
    <property type="entry name" value="Suppressor of Fused, N-terminal domain"/>
    <property type="match status" value="1"/>
</dbReference>
<proteinExistence type="predicted"/>
<sequence>MPTKTDIYKKTFTEDDAPGLDAINNREKEIYGAQEPTHLATVVPYELGGEDPLWAINYYISEKQKRHFHYITLGFTNLFYNEEFAEDEVNGFGFELTFRHLPVKKDPEKPHWAANFLTNLSKYVFNSKNGFDDFHYMSANGPIRLDTKTNITAMVFYTDPEMQELDTPHGKMKFLQIFGITTHEYQDLRNEKYTVEELLNKHRQTNPLLITDLTRGQNRPWWKFS</sequence>
<dbReference type="RefSeq" id="WP_407030676.1">
    <property type="nucleotide sequence ID" value="NZ_JAQGEF010000005.1"/>
</dbReference>
<comment type="caution">
    <text evidence="2">The sequence shown here is derived from an EMBL/GenBank/DDBJ whole genome shotgun (WGS) entry which is preliminary data.</text>
</comment>
<protein>
    <submittedName>
        <fullName evidence="2">Suppressor of fused domain protein</fullName>
    </submittedName>
</protein>
<dbReference type="PANTHER" id="PTHR10928:SF2">
    <property type="entry name" value="SUPPRESSOR OF FUSED HOMOLOG"/>
    <property type="match status" value="1"/>
</dbReference>
<dbReference type="Proteomes" id="UP001210231">
    <property type="component" value="Unassembled WGS sequence"/>
</dbReference>